<keyword evidence="1" id="KW-0175">Coiled coil</keyword>
<evidence type="ECO:0000256" key="2">
    <source>
        <dbReference type="SAM" id="MobiDB-lite"/>
    </source>
</evidence>
<dbReference type="AlphaFoldDB" id="A0A8H3EJP9"/>
<name>A0A8H3EJP9_9LECA</name>
<feature type="region of interest" description="Disordered" evidence="2">
    <location>
        <begin position="470"/>
        <end position="497"/>
    </location>
</feature>
<feature type="region of interest" description="Disordered" evidence="2">
    <location>
        <begin position="398"/>
        <end position="419"/>
    </location>
</feature>
<feature type="compositionally biased region" description="Polar residues" evidence="2">
    <location>
        <begin position="143"/>
        <end position="155"/>
    </location>
</feature>
<protein>
    <submittedName>
        <fullName evidence="3">Uncharacterized protein</fullName>
    </submittedName>
</protein>
<dbReference type="Gene3D" id="1.20.58.80">
    <property type="entry name" value="Phosphotransferase system, lactose/cellobiose-type IIA subunit"/>
    <property type="match status" value="1"/>
</dbReference>
<evidence type="ECO:0000256" key="1">
    <source>
        <dbReference type="SAM" id="Coils"/>
    </source>
</evidence>
<keyword evidence="4" id="KW-1185">Reference proteome</keyword>
<dbReference type="PANTHER" id="PTHR40130">
    <property type="entry name" value="EXPRESSED PROTEIN"/>
    <property type="match status" value="1"/>
</dbReference>
<feature type="compositionally biased region" description="Low complexity" evidence="2">
    <location>
        <begin position="122"/>
        <end position="133"/>
    </location>
</feature>
<proteinExistence type="predicted"/>
<dbReference type="OrthoDB" id="3197614at2759"/>
<comment type="caution">
    <text evidence="3">The sequence shown here is derived from an EMBL/GenBank/DDBJ whole genome shotgun (WGS) entry which is preliminary data.</text>
</comment>
<feature type="compositionally biased region" description="Acidic residues" evidence="2">
    <location>
        <begin position="315"/>
        <end position="324"/>
    </location>
</feature>
<dbReference type="PANTHER" id="PTHR40130:SF1">
    <property type="entry name" value="SPINDLE POLE BODY-ASSOCIATED PROTEIN CUT12 DOMAIN-CONTAINING PROTEIN"/>
    <property type="match status" value="1"/>
</dbReference>
<gene>
    <name evidence="3" type="ORF">GOMPHAMPRED_003102</name>
</gene>
<reference evidence="3" key="1">
    <citation type="submission" date="2021-03" db="EMBL/GenBank/DDBJ databases">
        <authorList>
            <person name="Tagirdzhanova G."/>
        </authorList>
    </citation>
    <scope>NUCLEOTIDE SEQUENCE</scope>
</reference>
<dbReference type="Proteomes" id="UP000664169">
    <property type="component" value="Unassembled WGS sequence"/>
</dbReference>
<feature type="compositionally biased region" description="Basic and acidic residues" evidence="2">
    <location>
        <begin position="167"/>
        <end position="183"/>
    </location>
</feature>
<sequence>MESAPLVLAHAHARNALLEIQKANPIAASEENDLAAGEFSIAASATTDPEALRILRLLEQHHQKLAELLKVKPGDLTHIGIDNASASGTGFEDGSAIAQETSKNIEPNNRSPLPRASKQRELSSSIASNLASARGISSRPRRGQQSPAQISTQTAEGRVLKPARKSNLGEHEMRASSLDEKSTEVSGPRLESTRKNSNASSPIPAAAIEDPFSRFYSTFGNLISTLSAPLAFAGLPLSTEPIPRETPVKQPSPVASRVVADSDLARYFSKAALRAVRDERGGLAATESFYVVPPTGGTMSYAGMLSHTRRSSNITEDDEAEFVDASETPHPPSPGIVRSRTARARNTSKPHGYKDNKTWEEMLVENETLKSVVLDLGERLRAFELGAQRSSRALHASVRGLSSPSGSVMTTTSGVPPIPGAEGMKILQDKLQQNEEELKTLRKDSKRLTRENTKLMSVIERYRERWEVLKEGARERVRGDPQSTRRRSSAENVTGFP</sequence>
<feature type="region of interest" description="Disordered" evidence="2">
    <location>
        <begin position="311"/>
        <end position="354"/>
    </location>
</feature>
<feature type="compositionally biased region" description="Basic and acidic residues" evidence="2">
    <location>
        <begin position="470"/>
        <end position="479"/>
    </location>
</feature>
<feature type="compositionally biased region" description="Polar residues" evidence="2">
    <location>
        <begin position="400"/>
        <end position="414"/>
    </location>
</feature>
<evidence type="ECO:0000313" key="3">
    <source>
        <dbReference type="EMBL" id="CAF9905282.1"/>
    </source>
</evidence>
<organism evidence="3 4">
    <name type="scientific">Gomphillus americanus</name>
    <dbReference type="NCBI Taxonomy" id="1940652"/>
    <lineage>
        <taxon>Eukaryota</taxon>
        <taxon>Fungi</taxon>
        <taxon>Dikarya</taxon>
        <taxon>Ascomycota</taxon>
        <taxon>Pezizomycotina</taxon>
        <taxon>Lecanoromycetes</taxon>
        <taxon>OSLEUM clade</taxon>
        <taxon>Ostropomycetidae</taxon>
        <taxon>Ostropales</taxon>
        <taxon>Graphidaceae</taxon>
        <taxon>Gomphilloideae</taxon>
        <taxon>Gomphillus</taxon>
    </lineage>
</organism>
<accession>A0A8H3EJP9</accession>
<feature type="region of interest" description="Disordered" evidence="2">
    <location>
        <begin position="100"/>
        <end position="204"/>
    </location>
</feature>
<feature type="compositionally biased region" description="Polar residues" evidence="2">
    <location>
        <begin position="100"/>
        <end position="111"/>
    </location>
</feature>
<evidence type="ECO:0000313" key="4">
    <source>
        <dbReference type="Proteomes" id="UP000664169"/>
    </source>
</evidence>
<feature type="coiled-coil region" evidence="1">
    <location>
        <begin position="424"/>
        <end position="465"/>
    </location>
</feature>
<dbReference type="EMBL" id="CAJPDQ010000002">
    <property type="protein sequence ID" value="CAF9905282.1"/>
    <property type="molecule type" value="Genomic_DNA"/>
</dbReference>